<feature type="region of interest" description="Disordered" evidence="1">
    <location>
        <begin position="39"/>
        <end position="67"/>
    </location>
</feature>
<proteinExistence type="predicted"/>
<evidence type="ECO:0000256" key="1">
    <source>
        <dbReference type="SAM" id="MobiDB-lite"/>
    </source>
</evidence>
<dbReference type="AlphaFoldDB" id="A0A6G0X9R8"/>
<name>A0A6G0X9R8_9STRA</name>
<dbReference type="EMBL" id="VJMJ01000087">
    <property type="protein sequence ID" value="KAF0736780.1"/>
    <property type="molecule type" value="Genomic_DNA"/>
</dbReference>
<protein>
    <submittedName>
        <fullName evidence="2">Uncharacterized protein</fullName>
    </submittedName>
</protein>
<evidence type="ECO:0000313" key="3">
    <source>
        <dbReference type="Proteomes" id="UP000481153"/>
    </source>
</evidence>
<dbReference type="VEuPathDB" id="FungiDB:AeMF1_005288"/>
<keyword evidence="3" id="KW-1185">Reference proteome</keyword>
<comment type="caution">
    <text evidence="2">The sequence shown here is derived from an EMBL/GenBank/DDBJ whole genome shotgun (WGS) entry which is preliminary data.</text>
</comment>
<sequence length="282" mass="30641">MKASRGGSTRQNSGNAAGGLAATRKAWFDESTRILVSQAQERAQKAKAKGGKGDDKKEARQRSSQLSTSSDTVGVSFAGAAFQADYFASKFTKRGQLVYTILSDLIAKSRYVLPPSTSTVSVASFGGGPGTDAAGIVWIQREFFPHTTVHCTLYDYETSWKRYAKSLDDVFGDAVSVSFAPCDVTHPIDSEPNRRVTELEVVDIFLFCFVCHETSARQRNLQFYLDLASLAKPGALVVLADVKTKSKDCLEQVAETMASVRPLVRLQLSKAPTAEAVVFQFA</sequence>
<accession>A0A6G0X9R8</accession>
<evidence type="ECO:0000313" key="2">
    <source>
        <dbReference type="EMBL" id="KAF0736780.1"/>
    </source>
</evidence>
<reference evidence="2 3" key="1">
    <citation type="submission" date="2019-07" db="EMBL/GenBank/DDBJ databases">
        <title>Genomics analysis of Aphanomyces spp. identifies a new class of oomycete effector associated with host adaptation.</title>
        <authorList>
            <person name="Gaulin E."/>
        </authorList>
    </citation>
    <scope>NUCLEOTIDE SEQUENCE [LARGE SCALE GENOMIC DNA]</scope>
    <source>
        <strain evidence="2 3">ATCC 201684</strain>
    </source>
</reference>
<gene>
    <name evidence="2" type="ORF">Ae201684_006940</name>
</gene>
<organism evidence="2 3">
    <name type="scientific">Aphanomyces euteiches</name>
    <dbReference type="NCBI Taxonomy" id="100861"/>
    <lineage>
        <taxon>Eukaryota</taxon>
        <taxon>Sar</taxon>
        <taxon>Stramenopiles</taxon>
        <taxon>Oomycota</taxon>
        <taxon>Saprolegniomycetes</taxon>
        <taxon>Saprolegniales</taxon>
        <taxon>Verrucalvaceae</taxon>
        <taxon>Aphanomyces</taxon>
    </lineage>
</organism>
<feature type="compositionally biased region" description="Basic and acidic residues" evidence="1">
    <location>
        <begin position="51"/>
        <end position="61"/>
    </location>
</feature>
<dbReference type="Proteomes" id="UP000481153">
    <property type="component" value="Unassembled WGS sequence"/>
</dbReference>